<proteinExistence type="predicted"/>
<protein>
    <submittedName>
        <fullName evidence="1">Uncharacterized protein</fullName>
    </submittedName>
</protein>
<sequence length="86" mass="9633">MIMSEYVSLGKRVSVSAIRDYLFAKKIDKGDSLILNIADYEHVLEEIKKSGEPVDIPLNIFGVLIVKDRNGDVPIGKVQIVEDDKM</sequence>
<dbReference type="AlphaFoldDB" id="A0A444WAB8"/>
<gene>
    <name evidence="1" type="ORF">NU09_2344</name>
</gene>
<organism evidence="1 2">
    <name type="scientific">Flavobacterium beibuense</name>
    <dbReference type="NCBI Taxonomy" id="657326"/>
    <lineage>
        <taxon>Bacteria</taxon>
        <taxon>Pseudomonadati</taxon>
        <taxon>Bacteroidota</taxon>
        <taxon>Flavobacteriia</taxon>
        <taxon>Flavobacteriales</taxon>
        <taxon>Flavobacteriaceae</taxon>
        <taxon>Flavobacterium</taxon>
    </lineage>
</organism>
<comment type="caution">
    <text evidence="1">The sequence shown here is derived from an EMBL/GenBank/DDBJ whole genome shotgun (WGS) entry which is preliminary data.</text>
</comment>
<evidence type="ECO:0000313" key="2">
    <source>
        <dbReference type="Proteomes" id="UP000289775"/>
    </source>
</evidence>
<evidence type="ECO:0000313" key="1">
    <source>
        <dbReference type="EMBL" id="RYJ42558.1"/>
    </source>
</evidence>
<dbReference type="Proteomes" id="UP000289775">
    <property type="component" value="Unassembled WGS sequence"/>
</dbReference>
<accession>A0A444WAB8</accession>
<keyword evidence="2" id="KW-1185">Reference proteome</keyword>
<name>A0A444WAB8_9FLAO</name>
<reference evidence="1 2" key="1">
    <citation type="submission" date="2014-12" db="EMBL/GenBank/DDBJ databases">
        <title>Genome sequence of Flavobacterium beibuense RSKm HC5.</title>
        <authorList>
            <person name="Kim J.F."/>
            <person name="Song J.Y."/>
            <person name="Kwak M.-J."/>
            <person name="Lee S.-W."/>
        </authorList>
    </citation>
    <scope>NUCLEOTIDE SEQUENCE [LARGE SCALE GENOMIC DNA]</scope>
    <source>
        <strain evidence="1 2">RSKm HC5</strain>
    </source>
</reference>
<dbReference type="EMBL" id="JUIW01000007">
    <property type="protein sequence ID" value="RYJ42558.1"/>
    <property type="molecule type" value="Genomic_DNA"/>
</dbReference>